<sequence length="140" mass="15834">MSNLKSMLICDNGGIPFYSRDFDNFVKIDDALLSGLLSAIGTIGKSLFNQDIATITFGENMGIQTSKIVTISKELFSLHKQIFFVFFIRGEVDLKQLRSLSTRIFMEAKASFRNVMPEQKLIAEKIDKIIDLNYKGLKNL</sequence>
<name>A0ABY6HYQ6_9ARCH</name>
<evidence type="ECO:0000313" key="2">
    <source>
        <dbReference type="Proteomes" id="UP001208689"/>
    </source>
</evidence>
<reference evidence="1" key="1">
    <citation type="submission" date="2022-09" db="EMBL/GenBank/DDBJ databases">
        <title>Actin cytoskeleton and complex cell architecture in an #Asgard archaeon.</title>
        <authorList>
            <person name="Ponce Toledo R.I."/>
            <person name="Schleper C."/>
            <person name="Rodrigues Oliveira T."/>
            <person name="Wollweber F."/>
            <person name="Xu J."/>
            <person name="Rittmann S."/>
            <person name="Klingl A."/>
            <person name="Pilhofer M."/>
        </authorList>
    </citation>
    <scope>NUCLEOTIDE SEQUENCE</scope>
    <source>
        <strain evidence="1">B-35</strain>
    </source>
</reference>
<evidence type="ECO:0008006" key="3">
    <source>
        <dbReference type="Google" id="ProtNLM"/>
    </source>
</evidence>
<organism evidence="1 2">
    <name type="scientific">Candidatus Lokiarchaeum ossiferum</name>
    <dbReference type="NCBI Taxonomy" id="2951803"/>
    <lineage>
        <taxon>Archaea</taxon>
        <taxon>Promethearchaeati</taxon>
        <taxon>Promethearchaeota</taxon>
        <taxon>Promethearchaeia</taxon>
        <taxon>Promethearchaeales</taxon>
        <taxon>Promethearchaeaceae</taxon>
        <taxon>Candidatus Lokiarchaeum</taxon>
    </lineage>
</organism>
<dbReference type="Proteomes" id="UP001208689">
    <property type="component" value="Chromosome"/>
</dbReference>
<proteinExistence type="predicted"/>
<evidence type="ECO:0000313" key="1">
    <source>
        <dbReference type="EMBL" id="UYP48471.1"/>
    </source>
</evidence>
<keyword evidence="2" id="KW-1185">Reference proteome</keyword>
<protein>
    <recommendedName>
        <fullName evidence="3">Roadblock/LC7 domain-containing protein</fullName>
    </recommendedName>
</protein>
<accession>A0ABY6HYQ6</accession>
<gene>
    <name evidence="1" type="ORF">NEF87_004756</name>
</gene>
<dbReference type="EMBL" id="CP104013">
    <property type="protein sequence ID" value="UYP48471.1"/>
    <property type="molecule type" value="Genomic_DNA"/>
</dbReference>